<evidence type="ECO:0000313" key="2">
    <source>
        <dbReference type="EMBL" id="MQL98442.1"/>
    </source>
</evidence>
<feature type="compositionally biased region" description="Polar residues" evidence="1">
    <location>
        <begin position="1437"/>
        <end position="1446"/>
    </location>
</feature>
<sequence>MRTRYLSMDYFFAGCSGEALRGFTFLSLPTPSLPTPRVPCAEGIFSGDFDLCFDSADAPAIDAFPVDGALARFLSDVVPKFYSAGEGESSEIASSSERTLMRRSEADQIVGLEADRSVSGRRRKEPYEAFQFEIIETGFLQKECMSTPETDQDITLRIQGLGISLDMVSTELANSLPYLHEVVDPIFLVENIPTRSSADEAGFYSGGDSSLSDGSVVHFGGLLKFEVFESSLKLDECLCSNVFSSLIPHVKNWLDVQGDGIKESLESIYYDVLEYSSVKPLSEEVPGFEAVSLDSIVDMDILTLNRNNFLIRGSTICPMESSGNSLQTPCSVYLQEVQVLHFPVIHGLQMFDIAETVEEQEMPEQNFNDDVGPIESLYESIISCELCLVDDTFKSLPAPILCEDKRLTILNLLLVDILGTMRPHRESACDGIYLDWHLLTEDTCNHEICSDHINRLMKIQKYDIATELQFLGENLVTFDFSFLEDPQEILEISQCEESPKKLTHDLLAKNAPPHVHQKETRKIEQQLQKETTERVSLLFGSMSQSNDLNFFMNARRGVTSKNGETVTKEKNVQEFTPPDTSSNKTASSPSLEVDSPHWIVEEHHVILSDDILNLVDTIQKIYLAILTNETDLRQKQHLFPADNDLELLRFPKLKLMELITSTYPKDEASLPLVALYVIKQLAFFLCYFGIHTAHIYVWKISQANEYLKARLSSIQCLVEDAHKKAEKGLLESHPALLIFEDILRRKPCPNGEKILIVAERLFWLPLNRKLTSMRINFHEVGQSNELMVHTEFPECSFRDSTVGALPHLDCFLVTQENVSEKFPFNEFCSILEYGGPRGSSRICGISGKLVPLPRVHFLKVKLEDHGVLEALCEGSVPQESECMMDVSNKEVVKLINFMPTKDTSYIASSESANKAEAMHDTESASSRPYSNPVAVIIVNTQNSEKKMLISRRSSYQKILSTEKVGVQVVEREIDLPLDIIFSDAVCLVWYDLRNTHITSATTEETSYAARFMETLSTNILMSLSFAFSGCILRFPLCRAYMRSQTACSDALVFEGESTFLAAMMEYSDALYAAAASLDMQLQLFCSYLPESTDEIVLGCINNNIKLHKGLYPAMPESETLAEVFLVKFPSINTLSAHAILSSGCKLGEFLQETMEQRIQAIWKFHIPDESMALFNVLCKYGQLWESKSGTTECSSIDSDVSSGNGELRKRQKCKGTSDSITLPVDDLLDIDRLSKPDMNMLEPWMESQMFQTRSTFGIDEMLNNTFNRKHSNGNKTLSDIWGQNPTGTNSIDLVENGGHKHADENLNGEIVDWNFDFLDEGFQSIANANNASFPKMSGPRTQPMARNSQLGHGYSGTSVASPHLEFNCDDDIWSNSKETHKVEEEDICENDINSKVDILPLKRYRGLAVEKYVHEKTRNILGSPSQQKSARGENPFLSANQSSKLQGGSPWTIDLLNRIKEKNKMHQQSLPCNTCFRGPSVSRNKVKYSPSRSPSTIARYRYRGASKLKSISGQKWQQQVGRPLCTSNNGKKASSAVVPTCTPVDKRARLNLSFARNGHEKQSKLVWINRDLPVADCNLRQGLLDES</sequence>
<evidence type="ECO:0008006" key="4">
    <source>
        <dbReference type="Google" id="ProtNLM"/>
    </source>
</evidence>
<dbReference type="PANTHER" id="PTHR35764:SF1">
    <property type="entry name" value="PROTEIN SHORTAGE IN CHIASMATA 1"/>
    <property type="match status" value="1"/>
</dbReference>
<comment type="caution">
    <text evidence="2">The sequence shown here is derived from an EMBL/GenBank/DDBJ whole genome shotgun (WGS) entry which is preliminary data.</text>
</comment>
<feature type="region of interest" description="Disordered" evidence="1">
    <location>
        <begin position="561"/>
        <end position="591"/>
    </location>
</feature>
<dbReference type="PANTHER" id="PTHR35764">
    <property type="entry name" value="PROTEIN SHORTAGE IN CHIASMATA 1"/>
    <property type="match status" value="1"/>
</dbReference>
<dbReference type="InterPro" id="IPR038824">
    <property type="entry name" value="SHOC1-like"/>
</dbReference>
<dbReference type="EMBL" id="NMUH01002188">
    <property type="protein sequence ID" value="MQL98442.1"/>
    <property type="molecule type" value="Genomic_DNA"/>
</dbReference>
<feature type="compositionally biased region" description="Polar residues" evidence="1">
    <location>
        <begin position="578"/>
        <end position="590"/>
    </location>
</feature>
<feature type="region of interest" description="Disordered" evidence="1">
    <location>
        <begin position="1419"/>
        <end position="1449"/>
    </location>
</feature>
<gene>
    <name evidence="2" type="ORF">Taro_031157</name>
</gene>
<protein>
    <recommendedName>
        <fullName evidence="4">Protein SHORTAGE IN CHIASMATA 1</fullName>
    </recommendedName>
</protein>
<evidence type="ECO:0000313" key="3">
    <source>
        <dbReference type="Proteomes" id="UP000652761"/>
    </source>
</evidence>
<dbReference type="GO" id="GO:0000712">
    <property type="term" value="P:resolution of meiotic recombination intermediates"/>
    <property type="evidence" value="ECO:0007669"/>
    <property type="project" value="TreeGrafter"/>
</dbReference>
<feature type="compositionally biased region" description="Polar residues" evidence="1">
    <location>
        <begin position="1420"/>
        <end position="1429"/>
    </location>
</feature>
<evidence type="ECO:0000256" key="1">
    <source>
        <dbReference type="SAM" id="MobiDB-lite"/>
    </source>
</evidence>
<accession>A0A843VI54</accession>
<keyword evidence="3" id="KW-1185">Reference proteome</keyword>
<organism evidence="2 3">
    <name type="scientific">Colocasia esculenta</name>
    <name type="common">Wild taro</name>
    <name type="synonym">Arum esculentum</name>
    <dbReference type="NCBI Taxonomy" id="4460"/>
    <lineage>
        <taxon>Eukaryota</taxon>
        <taxon>Viridiplantae</taxon>
        <taxon>Streptophyta</taxon>
        <taxon>Embryophyta</taxon>
        <taxon>Tracheophyta</taxon>
        <taxon>Spermatophyta</taxon>
        <taxon>Magnoliopsida</taxon>
        <taxon>Liliopsida</taxon>
        <taxon>Araceae</taxon>
        <taxon>Aroideae</taxon>
        <taxon>Colocasieae</taxon>
        <taxon>Colocasia</taxon>
    </lineage>
</organism>
<proteinExistence type="predicted"/>
<dbReference type="OrthoDB" id="2018152at2759"/>
<reference evidence="2" key="1">
    <citation type="submission" date="2017-07" db="EMBL/GenBank/DDBJ databases">
        <title>Taro Niue Genome Assembly and Annotation.</title>
        <authorList>
            <person name="Atibalentja N."/>
            <person name="Keating K."/>
            <person name="Fields C.J."/>
        </authorList>
    </citation>
    <scope>NUCLEOTIDE SEQUENCE</scope>
    <source>
        <strain evidence="2">Niue_2</strain>
        <tissue evidence="2">Leaf</tissue>
    </source>
</reference>
<dbReference type="Proteomes" id="UP000652761">
    <property type="component" value="Unassembled WGS sequence"/>
</dbReference>
<name>A0A843VI54_COLES</name>